<sequence length="101" mass="11575">MDAVLRGTLRPLPKCDLLHSFTTRTLSPTKHFVYSGLIRGPSSLNDPPCRTDWFQSSELRKIVVARSRHVVPAEPFYLLYDNYCGWPEIRSGRGYYSGRSL</sequence>
<evidence type="ECO:0000313" key="1">
    <source>
        <dbReference type="EMBL" id="MED6253203.1"/>
    </source>
</evidence>
<name>A0ABU7BRP2_9TELE</name>
<protein>
    <submittedName>
        <fullName evidence="1">Uncharacterized protein</fullName>
    </submittedName>
</protein>
<accession>A0ABU7BRP2</accession>
<reference evidence="1 2" key="1">
    <citation type="submission" date="2021-07" db="EMBL/GenBank/DDBJ databases">
        <authorList>
            <person name="Palmer J.M."/>
        </authorList>
    </citation>
    <scope>NUCLEOTIDE SEQUENCE [LARGE SCALE GENOMIC DNA]</scope>
    <source>
        <strain evidence="1 2">AT_MEX2019</strain>
        <tissue evidence="1">Muscle</tissue>
    </source>
</reference>
<organism evidence="1 2">
    <name type="scientific">Ataeniobius toweri</name>
    <dbReference type="NCBI Taxonomy" id="208326"/>
    <lineage>
        <taxon>Eukaryota</taxon>
        <taxon>Metazoa</taxon>
        <taxon>Chordata</taxon>
        <taxon>Craniata</taxon>
        <taxon>Vertebrata</taxon>
        <taxon>Euteleostomi</taxon>
        <taxon>Actinopterygii</taxon>
        <taxon>Neopterygii</taxon>
        <taxon>Teleostei</taxon>
        <taxon>Neoteleostei</taxon>
        <taxon>Acanthomorphata</taxon>
        <taxon>Ovalentaria</taxon>
        <taxon>Atherinomorphae</taxon>
        <taxon>Cyprinodontiformes</taxon>
        <taxon>Goodeidae</taxon>
        <taxon>Ataeniobius</taxon>
    </lineage>
</organism>
<comment type="caution">
    <text evidence="1">The sequence shown here is derived from an EMBL/GenBank/DDBJ whole genome shotgun (WGS) entry which is preliminary data.</text>
</comment>
<dbReference type="Proteomes" id="UP001345963">
    <property type="component" value="Unassembled WGS sequence"/>
</dbReference>
<keyword evidence="2" id="KW-1185">Reference proteome</keyword>
<gene>
    <name evidence="1" type="ORF">ATANTOWER_024162</name>
</gene>
<dbReference type="EMBL" id="JAHUTI010064457">
    <property type="protein sequence ID" value="MED6253203.1"/>
    <property type="molecule type" value="Genomic_DNA"/>
</dbReference>
<proteinExistence type="predicted"/>
<evidence type="ECO:0000313" key="2">
    <source>
        <dbReference type="Proteomes" id="UP001345963"/>
    </source>
</evidence>